<feature type="compositionally biased region" description="Polar residues" evidence="1">
    <location>
        <begin position="1"/>
        <end position="18"/>
    </location>
</feature>
<gene>
    <name evidence="2" type="ORF">DKM44_11840</name>
</gene>
<dbReference type="RefSeq" id="WP_109827561.1">
    <property type="nucleotide sequence ID" value="NZ_CP029494.1"/>
</dbReference>
<keyword evidence="3" id="KW-1185">Reference proteome</keyword>
<reference evidence="2 3" key="1">
    <citation type="submission" date="2018-05" db="EMBL/GenBank/DDBJ databases">
        <title>Complete Genome Sequence of Deinococcus sp. strain 17bor-2.</title>
        <authorList>
            <person name="Srinivasan S."/>
        </authorList>
    </citation>
    <scope>NUCLEOTIDE SEQUENCE [LARGE SCALE GENOMIC DNA]</scope>
    <source>
        <strain evidence="2 3">17bor-2</strain>
    </source>
</reference>
<evidence type="ECO:0000256" key="1">
    <source>
        <dbReference type="SAM" id="MobiDB-lite"/>
    </source>
</evidence>
<protein>
    <submittedName>
        <fullName evidence="2">Uncharacterized protein</fullName>
    </submittedName>
</protein>
<feature type="region of interest" description="Disordered" evidence="1">
    <location>
        <begin position="1"/>
        <end position="63"/>
    </location>
</feature>
<proteinExistence type="predicted"/>
<dbReference type="KEGG" id="dez:DKM44_11840"/>
<evidence type="ECO:0000313" key="2">
    <source>
        <dbReference type="EMBL" id="AWN23833.1"/>
    </source>
</evidence>
<dbReference type="EMBL" id="CP029494">
    <property type="protein sequence ID" value="AWN23833.1"/>
    <property type="molecule type" value="Genomic_DNA"/>
</dbReference>
<name>A0A2Z3JF97_9DEIO</name>
<dbReference type="Proteomes" id="UP000245368">
    <property type="component" value="Chromosome"/>
</dbReference>
<dbReference type="OrthoDB" id="72347at2"/>
<accession>A0A2Z3JF97</accession>
<organism evidence="2 3">
    <name type="scientific">Deinococcus irradiatisoli</name>
    <dbReference type="NCBI Taxonomy" id="2202254"/>
    <lineage>
        <taxon>Bacteria</taxon>
        <taxon>Thermotogati</taxon>
        <taxon>Deinococcota</taxon>
        <taxon>Deinococci</taxon>
        <taxon>Deinococcales</taxon>
        <taxon>Deinococcaceae</taxon>
        <taxon>Deinococcus</taxon>
    </lineage>
</organism>
<dbReference type="AlphaFoldDB" id="A0A2Z3JF97"/>
<evidence type="ECO:0000313" key="3">
    <source>
        <dbReference type="Proteomes" id="UP000245368"/>
    </source>
</evidence>
<sequence length="63" mass="6633">MTDQLKNGYSGETDTTPGATIEESMQGATGEMDANGLAPDFDADKKLSELKANLDTPEDPDPS</sequence>